<name>A0A2U3MY11_9GAMM</name>
<keyword evidence="1" id="KW-0732">Signal</keyword>
<proteinExistence type="predicted"/>
<organism evidence="2 3">
    <name type="scientific">Acinetobacter stercoris</name>
    <dbReference type="NCBI Taxonomy" id="2126983"/>
    <lineage>
        <taxon>Bacteria</taxon>
        <taxon>Pseudomonadati</taxon>
        <taxon>Pseudomonadota</taxon>
        <taxon>Gammaproteobacteria</taxon>
        <taxon>Moraxellales</taxon>
        <taxon>Moraxellaceae</taxon>
        <taxon>Acinetobacter</taxon>
    </lineage>
</organism>
<evidence type="ECO:0000313" key="2">
    <source>
        <dbReference type="EMBL" id="SPL70317.1"/>
    </source>
</evidence>
<dbReference type="AlphaFoldDB" id="A0A2U3MY11"/>
<reference evidence="3" key="1">
    <citation type="submission" date="2018-03" db="EMBL/GenBank/DDBJ databases">
        <authorList>
            <person name="Blom J."/>
        </authorList>
    </citation>
    <scope>NUCLEOTIDE SEQUENCE [LARGE SCALE GENOMIC DNA]</scope>
    <source>
        <strain evidence="3">KPC-SM-21</strain>
    </source>
</reference>
<evidence type="ECO:0000313" key="3">
    <source>
        <dbReference type="Proteomes" id="UP000245974"/>
    </source>
</evidence>
<keyword evidence="3" id="KW-1185">Reference proteome</keyword>
<accession>A0A2U3MY11</accession>
<evidence type="ECO:0000256" key="1">
    <source>
        <dbReference type="SAM" id="SignalP"/>
    </source>
</evidence>
<feature type="signal peptide" evidence="1">
    <location>
        <begin position="1"/>
        <end position="18"/>
    </location>
</feature>
<dbReference type="EMBL" id="OOGT01000052">
    <property type="protein sequence ID" value="SPL70317.1"/>
    <property type="molecule type" value="Genomic_DNA"/>
</dbReference>
<dbReference type="RefSeq" id="WP_121973797.1">
    <property type="nucleotide sequence ID" value="NZ_OOGT01000052.1"/>
</dbReference>
<protein>
    <submittedName>
        <fullName evidence="2">Uncharacterized protein</fullName>
    </submittedName>
</protein>
<sequence>MKKILFFSLLSISIYSQANTPDFEQVLINGGAIDKDFNVIDQKKFETFFLAAQEGLNHMLQSDTESEMLYEEGTMMSPTQTTFVLSVQSSSSPVETQSEMEQNLIEKSSLIFNVFCSTFKQNSFFNSKTLRKMDYPIHVKYIDTINKKVAQEFTFNNESCFMH</sequence>
<dbReference type="Proteomes" id="UP000245974">
    <property type="component" value="Unassembled WGS sequence"/>
</dbReference>
<dbReference type="InParanoid" id="A0A2U3MY11"/>
<feature type="chain" id="PRO_5015650130" evidence="1">
    <location>
        <begin position="19"/>
        <end position="163"/>
    </location>
</feature>
<gene>
    <name evidence="2" type="ORF">KPC_1495</name>
</gene>